<evidence type="ECO:0000256" key="1">
    <source>
        <dbReference type="SAM" id="MobiDB-lite"/>
    </source>
</evidence>
<gene>
    <name evidence="2" type="ORF">PGTUg99_005525</name>
</gene>
<reference evidence="2 3" key="1">
    <citation type="submission" date="2019-05" db="EMBL/GenBank/DDBJ databases">
        <title>Emergence of the Ug99 lineage of the wheat stem rust pathogen through somatic hybridization.</title>
        <authorList>
            <person name="Li F."/>
            <person name="Upadhyaya N.M."/>
            <person name="Sperschneider J."/>
            <person name="Matny O."/>
            <person name="Nguyen-Phuc H."/>
            <person name="Mago R."/>
            <person name="Raley C."/>
            <person name="Miller M.E."/>
            <person name="Silverstein K.A.T."/>
            <person name="Henningsen E."/>
            <person name="Hirsch C.D."/>
            <person name="Visser B."/>
            <person name="Pretorius Z.A."/>
            <person name="Steffenson B.J."/>
            <person name="Schwessinger B."/>
            <person name="Dodds P.N."/>
            <person name="Figueroa M."/>
        </authorList>
    </citation>
    <scope>NUCLEOTIDE SEQUENCE [LARGE SCALE GENOMIC DNA]</scope>
    <source>
        <strain evidence="2 3">Ug99</strain>
    </source>
</reference>
<dbReference type="AlphaFoldDB" id="A0A5B0RDJ2"/>
<protein>
    <submittedName>
        <fullName evidence="2">Uncharacterized protein</fullName>
    </submittedName>
</protein>
<dbReference type="Proteomes" id="UP000325313">
    <property type="component" value="Unassembled WGS sequence"/>
</dbReference>
<feature type="compositionally biased region" description="Basic and acidic residues" evidence="1">
    <location>
        <begin position="168"/>
        <end position="183"/>
    </location>
</feature>
<proteinExistence type="predicted"/>
<sequence length="183" mass="19725">MSSTDHVLLLLTSKAYMPSFLARTGACTSIRLYSMKITQTYRFDGHPLLPCFPATTDELPRRMNVGQVSGCPSDNHRLRKPAEESGGALSGKSSFRGAGKRGKVDRMHKVLKSLLRGIRAPADTGDHGRLRNGGSAYTAEGLQGAGSTKGRKRGSERTRGGSGGGRPAYERPEEYLDRQASEG</sequence>
<accession>A0A5B0RDJ2</accession>
<organism evidence="2 3">
    <name type="scientific">Puccinia graminis f. sp. tritici</name>
    <dbReference type="NCBI Taxonomy" id="56615"/>
    <lineage>
        <taxon>Eukaryota</taxon>
        <taxon>Fungi</taxon>
        <taxon>Dikarya</taxon>
        <taxon>Basidiomycota</taxon>
        <taxon>Pucciniomycotina</taxon>
        <taxon>Pucciniomycetes</taxon>
        <taxon>Pucciniales</taxon>
        <taxon>Pucciniaceae</taxon>
        <taxon>Puccinia</taxon>
    </lineage>
</organism>
<dbReference type="EMBL" id="VDEP01000215">
    <property type="protein sequence ID" value="KAA1122824.1"/>
    <property type="molecule type" value="Genomic_DNA"/>
</dbReference>
<name>A0A5B0RDJ2_PUCGR</name>
<evidence type="ECO:0000313" key="3">
    <source>
        <dbReference type="Proteomes" id="UP000325313"/>
    </source>
</evidence>
<feature type="compositionally biased region" description="Basic and acidic residues" evidence="1">
    <location>
        <begin position="74"/>
        <end position="83"/>
    </location>
</feature>
<feature type="region of interest" description="Disordered" evidence="1">
    <location>
        <begin position="118"/>
        <end position="183"/>
    </location>
</feature>
<evidence type="ECO:0000313" key="2">
    <source>
        <dbReference type="EMBL" id="KAA1122824.1"/>
    </source>
</evidence>
<feature type="region of interest" description="Disordered" evidence="1">
    <location>
        <begin position="68"/>
        <end position="106"/>
    </location>
</feature>
<comment type="caution">
    <text evidence="2">The sequence shown here is derived from an EMBL/GenBank/DDBJ whole genome shotgun (WGS) entry which is preliminary data.</text>
</comment>